<dbReference type="PANTHER" id="PTHR13195:SF0">
    <property type="entry name" value="PSEUDOURIDYLATE SYNTHASE TRUB2, MITOCHONDRIAL"/>
    <property type="match status" value="1"/>
</dbReference>
<organism evidence="1 2">
    <name type="scientific">Cichlidogyrus casuarinus</name>
    <dbReference type="NCBI Taxonomy" id="1844966"/>
    <lineage>
        <taxon>Eukaryota</taxon>
        <taxon>Metazoa</taxon>
        <taxon>Spiralia</taxon>
        <taxon>Lophotrochozoa</taxon>
        <taxon>Platyhelminthes</taxon>
        <taxon>Monogenea</taxon>
        <taxon>Monopisthocotylea</taxon>
        <taxon>Dactylogyridea</taxon>
        <taxon>Ancyrocephalidae</taxon>
        <taxon>Cichlidogyrus</taxon>
    </lineage>
</organism>
<dbReference type="EMBL" id="JBJKFK010001267">
    <property type="protein sequence ID" value="KAL3313564.1"/>
    <property type="molecule type" value="Genomic_DNA"/>
</dbReference>
<dbReference type="InterPro" id="IPR039048">
    <property type="entry name" value="Trub2"/>
</dbReference>
<sequence>MRKADRLYNLLDGLVCVFKPPKLTQKALSARIATSLAEDHVNKSKLERALTIMRSKFAISRMLQCGLRNNTQKAYLALSNCWKLSEKGPTTTRMEIKPRVGSQFFDENDSLLSKWELRPELGQVEFTSETRKMEDHMEAAQEMHNRRLLSSYVHRIECVDFDPPFFTLEIEIIHETTDSIIEIVTNLAPHLKCVTVCTKIRRTSYGKLNLEDSLLLKHIRFPINVKNSDESSGMLPNPTSPDVYEPNVLTNIHTCASKYPYPFHVYFDEQIKSLKD</sequence>
<dbReference type="PANTHER" id="PTHR13195">
    <property type="entry name" value="PSEUDOURIDINE SYNTHASE-RELATED"/>
    <property type="match status" value="1"/>
</dbReference>
<dbReference type="AlphaFoldDB" id="A0ABD2Q1T2"/>
<dbReference type="Gene3D" id="3.30.2350.10">
    <property type="entry name" value="Pseudouridine synthase"/>
    <property type="match status" value="1"/>
</dbReference>
<protein>
    <submittedName>
        <fullName evidence="1">TruB pseudouridine (Psi) synthase 2</fullName>
    </submittedName>
</protein>
<name>A0ABD2Q1T2_9PLAT</name>
<evidence type="ECO:0000313" key="1">
    <source>
        <dbReference type="EMBL" id="KAL3313564.1"/>
    </source>
</evidence>
<reference evidence="1 2" key="1">
    <citation type="submission" date="2024-11" db="EMBL/GenBank/DDBJ databases">
        <title>Adaptive evolution of stress response genes in parasites aligns with host niche diversity.</title>
        <authorList>
            <person name="Hahn C."/>
            <person name="Resl P."/>
        </authorList>
    </citation>
    <scope>NUCLEOTIDE SEQUENCE [LARGE SCALE GENOMIC DNA]</scope>
    <source>
        <strain evidence="1">EGGRZ-B1_66</strain>
        <tissue evidence="1">Body</tissue>
    </source>
</reference>
<keyword evidence="2" id="KW-1185">Reference proteome</keyword>
<proteinExistence type="predicted"/>
<evidence type="ECO:0000313" key="2">
    <source>
        <dbReference type="Proteomes" id="UP001626550"/>
    </source>
</evidence>
<comment type="caution">
    <text evidence="1">The sequence shown here is derived from an EMBL/GenBank/DDBJ whole genome shotgun (WGS) entry which is preliminary data.</text>
</comment>
<dbReference type="SUPFAM" id="SSF55120">
    <property type="entry name" value="Pseudouridine synthase"/>
    <property type="match status" value="1"/>
</dbReference>
<gene>
    <name evidence="1" type="primary">TRUB2</name>
    <name evidence="1" type="ORF">Ciccas_007831</name>
</gene>
<accession>A0ABD2Q1T2</accession>
<dbReference type="Proteomes" id="UP001626550">
    <property type="component" value="Unassembled WGS sequence"/>
</dbReference>
<dbReference type="InterPro" id="IPR020103">
    <property type="entry name" value="PsdUridine_synth_cat_dom_sf"/>
</dbReference>